<dbReference type="EMBL" id="PDWZ02000002">
    <property type="protein sequence ID" value="KAB2109236.1"/>
    <property type="molecule type" value="Genomic_DNA"/>
</dbReference>
<evidence type="ECO:0000313" key="1">
    <source>
        <dbReference type="EMBL" id="KAB2109236.1"/>
    </source>
</evidence>
<evidence type="ECO:0000313" key="2">
    <source>
        <dbReference type="Proteomes" id="UP000293547"/>
    </source>
</evidence>
<gene>
    <name evidence="1" type="ORF">AG0111_0g2602</name>
</gene>
<organism evidence="1 2">
    <name type="scientific">Alternaria gaisen</name>
    <dbReference type="NCBI Taxonomy" id="167740"/>
    <lineage>
        <taxon>Eukaryota</taxon>
        <taxon>Fungi</taxon>
        <taxon>Dikarya</taxon>
        <taxon>Ascomycota</taxon>
        <taxon>Pezizomycotina</taxon>
        <taxon>Dothideomycetes</taxon>
        <taxon>Pleosporomycetidae</taxon>
        <taxon>Pleosporales</taxon>
        <taxon>Pleosporineae</taxon>
        <taxon>Pleosporaceae</taxon>
        <taxon>Alternaria</taxon>
        <taxon>Alternaria sect. Alternaria</taxon>
    </lineage>
</organism>
<protein>
    <submittedName>
        <fullName evidence="1">Uncharacterized protein</fullName>
    </submittedName>
</protein>
<comment type="caution">
    <text evidence="1">The sequence shown here is derived from an EMBL/GenBank/DDBJ whole genome shotgun (WGS) entry which is preliminary data.</text>
</comment>
<sequence>MAWHDATCATLDLEWEDGQPGCRKCERKAPKLAPVYPISPPAPPPDTPRSELICTWPPSLFSQGQAGGHEDSDTLARILANIDEWTGTTSTRSSQRELKSDQQTPQQQPLNRSEPDPLFREIYLTLPNADSIRLLRLHGSGDISDPIFGTLEIYRLHDSCRPIFGAFSYTWADSKGDSSLCETIFLGLQYDVLPVTTNCLAALRRFRNSADRLIWVDAICINQFDLKERGHQVPLMKDIYTSAARVLIYLGDSNSGAESAIVLPQKNDQLPGDSSRSHTIDPRAILQTPYFSRIWVIPEVMLNKAGSVAYGNHTMHLKDLLSTVDTLFRTKRAGRPINWLEYLTKMNEREDLYKLLSATKNCHCGDLRDRIYGLMGLVTEEEAKRLPIDYNLSVQQLYTGLAMYWLTNVDPRFQSRPSDILKRALLPKTTPFLPSWVPDWAPQLPTATDWERTLSTFSTFQFDPTHLRKSSGLDWSQSFDSSLVGPNARKTHWEWKTYPSPTPVPVKPFKLLPRSGALALDAGYIFSTSMGKIELTDAHGKLLHSLQVASSGAFGLEQGSFREHDLHIHYLPNFEVAVVSKKHSDRVYTLHGLFCILSTPLNRPISPNVNDTIDLYPHLVELEFHIVDDWLMNSFFYGVCAGSAYAHTRIRNDWSKNFPLA</sequence>
<proteinExistence type="predicted"/>
<accession>A0ACB6FXM6</accession>
<dbReference type="Proteomes" id="UP000293547">
    <property type="component" value="Unassembled WGS sequence"/>
</dbReference>
<reference evidence="1 2" key="1">
    <citation type="journal article" date="2019" name="bioRxiv">
        <title>Genomics, evolutionary history and diagnostics of the Alternaria alternata species group including apple and Asian pear pathotypes.</title>
        <authorList>
            <person name="Armitage A.D."/>
            <person name="Cockerton H.M."/>
            <person name="Sreenivasaprasad S."/>
            <person name="Woodhall J.W."/>
            <person name="Lane C.R."/>
            <person name="Harrison R.J."/>
            <person name="Clarkson J.P."/>
        </authorList>
    </citation>
    <scope>NUCLEOTIDE SEQUENCE [LARGE SCALE GENOMIC DNA]</scope>
    <source>
        <strain evidence="1 2">FERA 650</strain>
    </source>
</reference>
<keyword evidence="2" id="KW-1185">Reference proteome</keyword>
<name>A0ACB6FXM6_9PLEO</name>